<keyword evidence="4" id="KW-0255">Endonuclease</keyword>
<dbReference type="InterPro" id="IPR047520">
    <property type="entry name" value="XPF_nuclease"/>
</dbReference>
<evidence type="ECO:0000256" key="3">
    <source>
        <dbReference type="ARBA" id="ARBA00022722"/>
    </source>
</evidence>
<dbReference type="InterPro" id="IPR006166">
    <property type="entry name" value="ERCC4_domain"/>
</dbReference>
<dbReference type="FunFam" id="3.40.50.10130:FF:000002">
    <property type="entry name" value="DNA repair endonuclease XPF"/>
    <property type="match status" value="1"/>
</dbReference>
<dbReference type="GO" id="GO:0003697">
    <property type="term" value="F:single-stranded DNA binding"/>
    <property type="evidence" value="ECO:0007669"/>
    <property type="project" value="TreeGrafter"/>
</dbReference>
<dbReference type="Gene3D" id="1.10.150.20">
    <property type="entry name" value="5' to 3' exonuclease, C-terminal subdomain"/>
    <property type="match status" value="1"/>
</dbReference>
<comment type="caution">
    <text evidence="13">The sequence shown here is derived from an EMBL/GenBank/DDBJ whole genome shotgun (WGS) entry which is preliminary data.</text>
</comment>
<evidence type="ECO:0000256" key="5">
    <source>
        <dbReference type="ARBA" id="ARBA00022763"/>
    </source>
</evidence>
<organism evidence="13 14">
    <name type="scientific">Steinernema hermaphroditum</name>
    <dbReference type="NCBI Taxonomy" id="289476"/>
    <lineage>
        <taxon>Eukaryota</taxon>
        <taxon>Metazoa</taxon>
        <taxon>Ecdysozoa</taxon>
        <taxon>Nematoda</taxon>
        <taxon>Chromadorea</taxon>
        <taxon>Rhabditida</taxon>
        <taxon>Tylenchina</taxon>
        <taxon>Panagrolaimomorpha</taxon>
        <taxon>Strongyloidoidea</taxon>
        <taxon>Steinernematidae</taxon>
        <taxon>Steinernema</taxon>
    </lineage>
</organism>
<dbReference type="Gene3D" id="3.40.50.10130">
    <property type="match status" value="1"/>
</dbReference>
<evidence type="ECO:0000313" key="13">
    <source>
        <dbReference type="EMBL" id="KAK0401859.1"/>
    </source>
</evidence>
<dbReference type="SUPFAM" id="SSF47781">
    <property type="entry name" value="RuvA domain 2-like"/>
    <property type="match status" value="1"/>
</dbReference>
<evidence type="ECO:0000256" key="9">
    <source>
        <dbReference type="ARBA" id="ARBA00023242"/>
    </source>
</evidence>
<dbReference type="Pfam" id="PF02732">
    <property type="entry name" value="ERCC4"/>
    <property type="match status" value="1"/>
</dbReference>
<evidence type="ECO:0000256" key="7">
    <source>
        <dbReference type="ARBA" id="ARBA00023125"/>
    </source>
</evidence>
<evidence type="ECO:0000259" key="12">
    <source>
        <dbReference type="SMART" id="SM00891"/>
    </source>
</evidence>
<dbReference type="GO" id="GO:0000014">
    <property type="term" value="F:single-stranded DNA endodeoxyribonuclease activity"/>
    <property type="evidence" value="ECO:0007669"/>
    <property type="project" value="TreeGrafter"/>
</dbReference>
<evidence type="ECO:0000256" key="6">
    <source>
        <dbReference type="ARBA" id="ARBA00022801"/>
    </source>
</evidence>
<protein>
    <recommendedName>
        <fullName evidence="10">DNA repair endonuclease XPF</fullName>
    </recommendedName>
</protein>
<comment type="subcellular location">
    <subcellularLocation>
        <location evidence="1">Nucleus</location>
    </subcellularLocation>
</comment>
<dbReference type="AlphaFoldDB" id="A0AA39HBW8"/>
<dbReference type="GO" id="GO:0003684">
    <property type="term" value="F:damaged DNA binding"/>
    <property type="evidence" value="ECO:0007669"/>
    <property type="project" value="TreeGrafter"/>
</dbReference>
<evidence type="ECO:0000256" key="4">
    <source>
        <dbReference type="ARBA" id="ARBA00022759"/>
    </source>
</evidence>
<dbReference type="GO" id="GO:1901255">
    <property type="term" value="P:nucleotide-excision repair involved in interstrand cross-link repair"/>
    <property type="evidence" value="ECO:0007669"/>
    <property type="project" value="TreeGrafter"/>
</dbReference>
<dbReference type="PANTHER" id="PTHR10150:SF0">
    <property type="entry name" value="DNA REPAIR ENDONUCLEASE XPF"/>
    <property type="match status" value="1"/>
</dbReference>
<keyword evidence="5" id="KW-0227">DNA damage</keyword>
<dbReference type="EMBL" id="JAUCMV010000004">
    <property type="protein sequence ID" value="KAK0401859.1"/>
    <property type="molecule type" value="Genomic_DNA"/>
</dbReference>
<name>A0AA39HBW8_9BILA</name>
<dbReference type="Proteomes" id="UP001175271">
    <property type="component" value="Unassembled WGS sequence"/>
</dbReference>
<keyword evidence="8" id="KW-0234">DNA repair</keyword>
<evidence type="ECO:0000256" key="10">
    <source>
        <dbReference type="ARBA" id="ARBA00072370"/>
    </source>
</evidence>
<dbReference type="CDD" id="cd20078">
    <property type="entry name" value="XPF_nuclease_XPF_euk"/>
    <property type="match status" value="1"/>
</dbReference>
<dbReference type="SMART" id="SM00891">
    <property type="entry name" value="ERCC4"/>
    <property type="match status" value="1"/>
</dbReference>
<feature type="compositionally biased region" description="Basic and acidic residues" evidence="11">
    <location>
        <begin position="910"/>
        <end position="919"/>
    </location>
</feature>
<evidence type="ECO:0000256" key="11">
    <source>
        <dbReference type="SAM" id="MobiDB-lite"/>
    </source>
</evidence>
<evidence type="ECO:0000256" key="1">
    <source>
        <dbReference type="ARBA" id="ARBA00004123"/>
    </source>
</evidence>
<keyword evidence="3" id="KW-0540">Nuclease</keyword>
<proteinExistence type="inferred from homology"/>
<gene>
    <name evidence="13" type="ORF">QR680_016013</name>
</gene>
<reference evidence="13" key="1">
    <citation type="submission" date="2023-06" db="EMBL/GenBank/DDBJ databases">
        <title>Genomic analysis of the entomopathogenic nematode Steinernema hermaphroditum.</title>
        <authorList>
            <person name="Schwarz E.M."/>
            <person name="Heppert J.K."/>
            <person name="Baniya A."/>
            <person name="Schwartz H.T."/>
            <person name="Tan C.-H."/>
            <person name="Antoshechkin I."/>
            <person name="Sternberg P.W."/>
            <person name="Goodrich-Blair H."/>
            <person name="Dillman A.R."/>
        </authorList>
    </citation>
    <scope>NUCLEOTIDE SEQUENCE</scope>
    <source>
        <strain evidence="13">PS9179</strain>
        <tissue evidence="13">Whole animal</tissue>
    </source>
</reference>
<evidence type="ECO:0000256" key="8">
    <source>
        <dbReference type="ARBA" id="ARBA00023204"/>
    </source>
</evidence>
<evidence type="ECO:0000256" key="2">
    <source>
        <dbReference type="ARBA" id="ARBA00010015"/>
    </source>
</evidence>
<accession>A0AA39HBW8</accession>
<dbReference type="SUPFAM" id="SSF52980">
    <property type="entry name" value="Restriction endonuclease-like"/>
    <property type="match status" value="1"/>
</dbReference>
<dbReference type="GO" id="GO:0000712">
    <property type="term" value="P:resolution of meiotic recombination intermediates"/>
    <property type="evidence" value="ECO:0007669"/>
    <property type="project" value="TreeGrafter"/>
</dbReference>
<keyword evidence="9" id="KW-0539">Nucleus</keyword>
<dbReference type="PANTHER" id="PTHR10150">
    <property type="entry name" value="DNA REPAIR ENDONUCLEASE XPF"/>
    <property type="match status" value="1"/>
</dbReference>
<evidence type="ECO:0000313" key="14">
    <source>
        <dbReference type="Proteomes" id="UP001175271"/>
    </source>
</evidence>
<sequence>MLTTTHIGRDTTGGVKFPSTILNEVALPFSSLSDQTRVSLMDENLVEEADKKSIKDEPLSSDEEDEYAIQVDEADGEEDLEKTELLPYENNLMVDTMDDDVLFIAARGLGLERLFQLHLQLYSSQKLLVLVLNTNQNDEYFFLKKLKECGVDSPPKVLNSELSVQLRESLYHAGGVQFVTSRILMTDLLTGRIPVENVSGVVVYRAHTVMTSFQESFIIRLLREKKPNIFVKAFTDSASAIAARGIGQLQRLVDKLYVRRVRLLPRFDVEVKSCFEKDAPRLIEIMVDVPMSYRKAITPLVDIIRTCVKELKQCSPRIAASVAEESASPWSGITPSALEIELKKNTITLTEKQQRLLKELDELRAILGQIQDLDPITAYRSFKSIRSGKDVSSSVINANSGWVFTRTAGKIYAALEDIVKARDSKGEPAILHPAKWAALRSSLEEIRETAVRRFTEGNTTPINILILASSNTVCSQMAELLRFGIPSLVSNLHKELANEEGKDCEVLDASPIWEPHRIALFGMDTKQYKKDREGMMTELIQEQKKVARDGRKRRAKAQGVKGKSGGAQTLISEFGIVHYKKMRGWNTTEERVAGSKDGEVTEVEANTEAGGSSQPCDEPPFEDPQIVILPHGERYKLINHLESLKPEFVVFYNTDLVSLRIVEMFKAVEQCPMNVYSLMYRESTEEDRYLCAIQREQLAFEQLLREQMVLLIPREYNVEREQPPVIQKSTRDGRATQPAETPKIIVDMREFNSELPTVLYQKGIDVVPSTIEVGDYILSDEIAVERKALDDLTQSLHSGRIFKQIQEMTLHYKHTVLLIESREKFRMKMVNGGPFQGELSRRCRDTRSLFCILLRSTPSIQCVWSLDPQNTAELFEELKMNQANPSVEKALAIKCNDGANEQGSSASTDKSSKASENKQKTGKPKNINKVLQRQLTNIPGLAAGDVERIMKSETIGNLYELANASESTLMEANGQNAVQAQKLVNFFSVDFRNM</sequence>
<keyword evidence="14" id="KW-1185">Reference proteome</keyword>
<dbReference type="GO" id="GO:0000110">
    <property type="term" value="C:nucleotide-excision repair factor 1 complex"/>
    <property type="evidence" value="ECO:0007669"/>
    <property type="project" value="TreeGrafter"/>
</dbReference>
<dbReference type="InterPro" id="IPR011335">
    <property type="entry name" value="Restrct_endonuc-II-like"/>
</dbReference>
<dbReference type="GO" id="GO:0000724">
    <property type="term" value="P:double-strand break repair via homologous recombination"/>
    <property type="evidence" value="ECO:0007669"/>
    <property type="project" value="TreeGrafter"/>
</dbReference>
<feature type="domain" description="ERCC4" evidence="12">
    <location>
        <begin position="743"/>
        <end position="823"/>
    </location>
</feature>
<keyword evidence="6" id="KW-0378">Hydrolase</keyword>
<keyword evidence="7" id="KW-0238">DNA-binding</keyword>
<feature type="region of interest" description="Disordered" evidence="11">
    <location>
        <begin position="898"/>
        <end position="926"/>
    </location>
</feature>
<comment type="similarity">
    <text evidence="2">Belongs to the XPF family.</text>
</comment>
<dbReference type="InterPro" id="IPR010994">
    <property type="entry name" value="RuvA_2-like"/>
</dbReference>